<dbReference type="HOGENOM" id="CLU_3342452_0_0_3"/>
<sequence>MLAAYLFATILGGFCGIILKKTLARYHPTLESNELEK</sequence>
<proteinExistence type="predicted"/>
<dbReference type="AlphaFoldDB" id="B4VHB8"/>
<evidence type="ECO:0000313" key="2">
    <source>
        <dbReference type="Proteomes" id="UP000003835"/>
    </source>
</evidence>
<keyword evidence="2" id="KW-1185">Reference proteome</keyword>
<reference evidence="1 2" key="1">
    <citation type="submission" date="2008-07" db="EMBL/GenBank/DDBJ databases">
        <authorList>
            <person name="Tandeau de Marsac N."/>
            <person name="Ferriera S."/>
            <person name="Johnson J."/>
            <person name="Kravitz S."/>
            <person name="Beeson K."/>
            <person name="Sutton G."/>
            <person name="Rogers Y.-H."/>
            <person name="Friedman R."/>
            <person name="Frazier M."/>
            <person name="Venter J.C."/>
        </authorList>
    </citation>
    <scope>NUCLEOTIDE SEQUENCE [LARGE SCALE GENOMIC DNA]</scope>
    <source>
        <strain evidence="1 2">PCC 7420</strain>
    </source>
</reference>
<dbReference type="EMBL" id="DS989841">
    <property type="protein sequence ID" value="EDX78410.1"/>
    <property type="molecule type" value="Genomic_DNA"/>
</dbReference>
<dbReference type="STRING" id="118168.MC7420_7063"/>
<name>B4VHB8_9CYAN</name>
<dbReference type="Proteomes" id="UP000003835">
    <property type="component" value="Unassembled WGS sequence"/>
</dbReference>
<accession>B4VHB8</accession>
<gene>
    <name evidence="1" type="ORF">MC7420_7063</name>
</gene>
<evidence type="ECO:0000313" key="1">
    <source>
        <dbReference type="EMBL" id="EDX78410.1"/>
    </source>
</evidence>
<protein>
    <submittedName>
        <fullName evidence="1">Uncharacterized protein</fullName>
    </submittedName>
</protein>
<organism evidence="1 2">
    <name type="scientific">Coleofasciculus chthonoplastes PCC 7420</name>
    <dbReference type="NCBI Taxonomy" id="118168"/>
    <lineage>
        <taxon>Bacteria</taxon>
        <taxon>Bacillati</taxon>
        <taxon>Cyanobacteriota</taxon>
        <taxon>Cyanophyceae</taxon>
        <taxon>Coleofasciculales</taxon>
        <taxon>Coleofasciculaceae</taxon>
        <taxon>Coleofasciculus</taxon>
    </lineage>
</organism>